<feature type="signal peptide" evidence="5">
    <location>
        <begin position="1"/>
        <end position="20"/>
    </location>
</feature>
<dbReference type="CDD" id="cd07735">
    <property type="entry name" value="class_II_PDE_MBL-fold"/>
    <property type="match status" value="1"/>
</dbReference>
<dbReference type="PROSITE" id="PS00607">
    <property type="entry name" value="PDEASE_II"/>
    <property type="match status" value="1"/>
</dbReference>
<dbReference type="InterPro" id="IPR036866">
    <property type="entry name" value="RibonucZ/Hydroxyglut_hydro"/>
</dbReference>
<dbReference type="Proteomes" id="UP000324611">
    <property type="component" value="Unassembled WGS sequence"/>
</dbReference>
<sequence>MKRIILMILICCACVTITHAQSVFKVVPLGVKGGIDESDLSAYLAAPAGSDDYICLDAGTLHAGIQKAIDRGTFHQPAGAFLKQHVKAYFISHPHLDHVAGLIINSPEDTAKNIYGLPFCLDVILDKYFSWQSWANFGDEGETPQLKKYHYAPMTAGAVTPIDHTQMQVTAYPLSHSSPYQSTAFLVNYKDNYLLYLGDTGADAVEKSDKLQQLWQTVAPLVKAKRLKAIFIEVSFPEEQPRQQLFGHLTPSLLMQEMQVLSGLSGADAMDGLPVVITHIKPSGNNEALIRQQVTRLNNLHLRVIFPEQGKPLQF</sequence>
<protein>
    <submittedName>
        <fullName evidence="6">3',5'-cyclic-nucleotide phosphodiesterase</fullName>
    </submittedName>
</protein>
<proteinExistence type="inferred from homology"/>
<accession>A0A5B2VQS1</accession>
<dbReference type="RefSeq" id="WP_149838900.1">
    <property type="nucleotide sequence ID" value="NZ_VUOC01000003.1"/>
</dbReference>
<reference evidence="6 7" key="2">
    <citation type="submission" date="2019-09" db="EMBL/GenBank/DDBJ databases">
        <authorList>
            <person name="Jin C."/>
        </authorList>
    </citation>
    <scope>NUCLEOTIDE SEQUENCE [LARGE SCALE GENOMIC DNA]</scope>
    <source>
        <strain evidence="6 7">BN140078</strain>
    </source>
</reference>
<keyword evidence="7" id="KW-1185">Reference proteome</keyword>
<evidence type="ECO:0000313" key="7">
    <source>
        <dbReference type="Proteomes" id="UP000324611"/>
    </source>
</evidence>
<gene>
    <name evidence="6" type="ORF">F0L74_15905</name>
</gene>
<dbReference type="PIRSF" id="PIRSF000962">
    <property type="entry name" value="Cyc_nuc_PDEase"/>
    <property type="match status" value="1"/>
</dbReference>
<keyword evidence="1 4" id="KW-0378">Hydrolase</keyword>
<dbReference type="EMBL" id="VUOC01000003">
    <property type="protein sequence ID" value="KAA2241385.1"/>
    <property type="molecule type" value="Genomic_DNA"/>
</dbReference>
<reference evidence="6 7" key="1">
    <citation type="submission" date="2019-09" db="EMBL/GenBank/DDBJ databases">
        <title>Chitinophaga ginsengihumi sp. nov., isolated from soil of ginseng rhizosphere.</title>
        <authorList>
            <person name="Lee J."/>
        </authorList>
    </citation>
    <scope>NUCLEOTIDE SEQUENCE [LARGE SCALE GENOMIC DNA]</scope>
    <source>
        <strain evidence="6 7">BN140078</strain>
    </source>
</reference>
<dbReference type="GO" id="GO:1902660">
    <property type="term" value="P:negative regulation of glucose mediated signaling pathway"/>
    <property type="evidence" value="ECO:0007669"/>
    <property type="project" value="TreeGrafter"/>
</dbReference>
<dbReference type="GO" id="GO:0006198">
    <property type="term" value="P:cAMP catabolic process"/>
    <property type="evidence" value="ECO:0007669"/>
    <property type="project" value="UniProtKB-UniRule"/>
</dbReference>
<keyword evidence="5" id="KW-0732">Signal</keyword>
<evidence type="ECO:0000256" key="5">
    <source>
        <dbReference type="SAM" id="SignalP"/>
    </source>
</evidence>
<keyword evidence="2 4" id="KW-0114">cAMP</keyword>
<dbReference type="InterPro" id="IPR000396">
    <property type="entry name" value="Pdiesterase2"/>
</dbReference>
<evidence type="ECO:0000313" key="6">
    <source>
        <dbReference type="EMBL" id="KAA2241385.1"/>
    </source>
</evidence>
<dbReference type="PANTHER" id="PTHR28283:SF1">
    <property type="entry name" value="3',5'-CYCLIC-NUCLEOTIDE PHOSPHODIESTERASE 1"/>
    <property type="match status" value="1"/>
</dbReference>
<evidence type="ECO:0000256" key="2">
    <source>
        <dbReference type="ARBA" id="ARBA00023149"/>
    </source>
</evidence>
<dbReference type="Pfam" id="PF02112">
    <property type="entry name" value="PDEase_II"/>
    <property type="match status" value="1"/>
</dbReference>
<feature type="chain" id="PRO_5022774595" evidence="5">
    <location>
        <begin position="21"/>
        <end position="315"/>
    </location>
</feature>
<organism evidence="6 7">
    <name type="scientific">Chitinophaga agrisoli</name>
    <dbReference type="NCBI Taxonomy" id="2607653"/>
    <lineage>
        <taxon>Bacteria</taxon>
        <taxon>Pseudomonadati</taxon>
        <taxon>Bacteroidota</taxon>
        <taxon>Chitinophagia</taxon>
        <taxon>Chitinophagales</taxon>
        <taxon>Chitinophagaceae</taxon>
        <taxon>Chitinophaga</taxon>
    </lineage>
</organism>
<name>A0A5B2VQS1_9BACT</name>
<comment type="similarity">
    <text evidence="3 4">Belongs to the cyclic nucleotide phosphodiesterase class-II family.</text>
</comment>
<dbReference type="PANTHER" id="PTHR28283">
    <property type="entry name" value="3',5'-CYCLIC-NUCLEOTIDE PHOSPHODIESTERASE 1"/>
    <property type="match status" value="1"/>
</dbReference>
<evidence type="ECO:0000256" key="1">
    <source>
        <dbReference type="ARBA" id="ARBA00022801"/>
    </source>
</evidence>
<dbReference type="GO" id="GO:0047555">
    <property type="term" value="F:3',5'-cyclic-GMP phosphodiesterase activity"/>
    <property type="evidence" value="ECO:0007669"/>
    <property type="project" value="TreeGrafter"/>
</dbReference>
<dbReference type="GO" id="GO:0004115">
    <property type="term" value="F:3',5'-cyclic-AMP phosphodiesterase activity"/>
    <property type="evidence" value="ECO:0007669"/>
    <property type="project" value="UniProtKB-UniRule"/>
</dbReference>
<dbReference type="Gene3D" id="3.60.15.10">
    <property type="entry name" value="Ribonuclease Z/Hydroxyacylglutathione hydrolase-like"/>
    <property type="match status" value="1"/>
</dbReference>
<dbReference type="InterPro" id="IPR024225">
    <property type="entry name" value="cAMP-PdiesteraseII_CS"/>
</dbReference>
<evidence type="ECO:0000256" key="3">
    <source>
        <dbReference type="ARBA" id="ARBA00025762"/>
    </source>
</evidence>
<comment type="caution">
    <text evidence="6">The sequence shown here is derived from an EMBL/GenBank/DDBJ whole genome shotgun (WGS) entry which is preliminary data.</text>
</comment>
<evidence type="ECO:0000256" key="4">
    <source>
        <dbReference type="PIRNR" id="PIRNR000962"/>
    </source>
</evidence>
<dbReference type="PRINTS" id="PR00388">
    <property type="entry name" value="PDIESTERASE2"/>
</dbReference>
<dbReference type="SUPFAM" id="SSF56281">
    <property type="entry name" value="Metallo-hydrolase/oxidoreductase"/>
    <property type="match status" value="1"/>
</dbReference>
<dbReference type="AlphaFoldDB" id="A0A5B2VQS1"/>